<feature type="domain" description="THAP-type" evidence="6">
    <location>
        <begin position="25"/>
        <end position="118"/>
    </location>
</feature>
<organism evidence="7 8">
    <name type="scientific">Patella caerulea</name>
    <name type="common">Rayed Mediterranean limpet</name>
    <dbReference type="NCBI Taxonomy" id="87958"/>
    <lineage>
        <taxon>Eukaryota</taxon>
        <taxon>Metazoa</taxon>
        <taxon>Spiralia</taxon>
        <taxon>Lophotrochozoa</taxon>
        <taxon>Mollusca</taxon>
        <taxon>Gastropoda</taxon>
        <taxon>Patellogastropoda</taxon>
        <taxon>Patelloidea</taxon>
        <taxon>Patellidae</taxon>
        <taxon>Patella</taxon>
    </lineage>
</organism>
<reference evidence="7 8" key="1">
    <citation type="submission" date="2024-01" db="EMBL/GenBank/DDBJ databases">
        <title>The genome of the rayed Mediterranean limpet Patella caerulea (Linnaeus, 1758).</title>
        <authorList>
            <person name="Anh-Thu Weber A."/>
            <person name="Halstead-Nussloch G."/>
        </authorList>
    </citation>
    <scope>NUCLEOTIDE SEQUENCE [LARGE SCALE GENOMIC DNA]</scope>
    <source>
        <strain evidence="7">AATW-2023a</strain>
        <tissue evidence="7">Whole specimen</tissue>
    </source>
</reference>
<evidence type="ECO:0000256" key="2">
    <source>
        <dbReference type="ARBA" id="ARBA00022771"/>
    </source>
</evidence>
<accession>A0AAN8PQX5</accession>
<dbReference type="PANTHER" id="PTHR23080">
    <property type="entry name" value="THAP DOMAIN PROTEIN"/>
    <property type="match status" value="1"/>
</dbReference>
<dbReference type="Pfam" id="PF13613">
    <property type="entry name" value="HTH_Tnp_4"/>
    <property type="match status" value="1"/>
</dbReference>
<evidence type="ECO:0000313" key="7">
    <source>
        <dbReference type="EMBL" id="KAK6175065.1"/>
    </source>
</evidence>
<keyword evidence="4 5" id="KW-0238">DNA-binding</keyword>
<dbReference type="InterPro" id="IPR006612">
    <property type="entry name" value="THAP_Znf"/>
</dbReference>
<dbReference type="Pfam" id="PF05485">
    <property type="entry name" value="THAP"/>
    <property type="match status" value="1"/>
</dbReference>
<dbReference type="EMBL" id="JAZGQO010000010">
    <property type="protein sequence ID" value="KAK6175065.1"/>
    <property type="molecule type" value="Genomic_DNA"/>
</dbReference>
<keyword evidence="8" id="KW-1185">Reference proteome</keyword>
<proteinExistence type="predicted"/>
<sequence length="404" mass="47065">MKKNMEKISMASRHSSKKSKAWEGRGAMCCVYNCSNRTYTKENELSQHHFFCIPSRVLKSQPLRNRWCSLIKRQDGRDGFNLKSTTVICDKHFTAHDISISLVSKKWSLKEMSEPSIFPWKQEKTERKAPRQRLSFPLQESTLVATDENHKVPKYTSSACQTDTVYKDSLDKACQTNEEDFPGTCTLTFDDHHYCEKSNLSNEILKLNKHICHLKEGMAELETEIEANKFSIEKIEDDKNAMLFYTGFPDAKVFNSFYVYLSQKIEKLNYWRGQNEAGDSVPGYQGKKKPGKKRTLTGKEELFIVLVRLKVGLFVRDLSDRFHISQGHLSKIFTTWINFLLYELQELFPFPSQKMTRQNMPEEFKDYATTRLIIDCTEIYVEVPSSMVVQSQTWSSFIRWCITT</sequence>
<comment type="caution">
    <text evidence="7">The sequence shown here is derived from an EMBL/GenBank/DDBJ whole genome shotgun (WGS) entry which is preliminary data.</text>
</comment>
<gene>
    <name evidence="7" type="ORF">SNE40_013602</name>
</gene>
<keyword evidence="2 5" id="KW-0863">Zinc-finger</keyword>
<evidence type="ECO:0000256" key="1">
    <source>
        <dbReference type="ARBA" id="ARBA00022723"/>
    </source>
</evidence>
<keyword evidence="1" id="KW-0479">Metal-binding</keyword>
<dbReference type="GO" id="GO:0008270">
    <property type="term" value="F:zinc ion binding"/>
    <property type="evidence" value="ECO:0007669"/>
    <property type="project" value="UniProtKB-KW"/>
</dbReference>
<dbReference type="Proteomes" id="UP001347796">
    <property type="component" value="Unassembled WGS sequence"/>
</dbReference>
<dbReference type="InterPro" id="IPR027805">
    <property type="entry name" value="Transposase_HTH_dom"/>
</dbReference>
<dbReference type="SMART" id="SM00980">
    <property type="entry name" value="THAP"/>
    <property type="match status" value="1"/>
</dbReference>
<evidence type="ECO:0000256" key="5">
    <source>
        <dbReference type="PROSITE-ProRule" id="PRU00309"/>
    </source>
</evidence>
<name>A0AAN8PQX5_PATCE</name>
<protein>
    <recommendedName>
        <fullName evidence="6">THAP-type domain-containing protein</fullName>
    </recommendedName>
</protein>
<evidence type="ECO:0000259" key="6">
    <source>
        <dbReference type="PROSITE" id="PS50950"/>
    </source>
</evidence>
<evidence type="ECO:0000256" key="3">
    <source>
        <dbReference type="ARBA" id="ARBA00022833"/>
    </source>
</evidence>
<dbReference type="SUPFAM" id="SSF57716">
    <property type="entry name" value="Glucocorticoid receptor-like (DNA-binding domain)"/>
    <property type="match status" value="1"/>
</dbReference>
<dbReference type="AlphaFoldDB" id="A0AAN8PQX5"/>
<evidence type="ECO:0000313" key="8">
    <source>
        <dbReference type="Proteomes" id="UP001347796"/>
    </source>
</evidence>
<evidence type="ECO:0000256" key="4">
    <source>
        <dbReference type="ARBA" id="ARBA00023125"/>
    </source>
</evidence>
<dbReference type="GO" id="GO:0003677">
    <property type="term" value="F:DNA binding"/>
    <property type="evidence" value="ECO:0007669"/>
    <property type="project" value="UniProtKB-UniRule"/>
</dbReference>
<dbReference type="PANTHER" id="PTHR23080:SF133">
    <property type="entry name" value="SI:CH211-262I1.5-RELATED"/>
    <property type="match status" value="1"/>
</dbReference>
<keyword evidence="3" id="KW-0862">Zinc</keyword>
<dbReference type="PROSITE" id="PS50950">
    <property type="entry name" value="ZF_THAP"/>
    <property type="match status" value="1"/>
</dbReference>